<evidence type="ECO:0000313" key="5">
    <source>
        <dbReference type="EMBL" id="KAK4774050.1"/>
    </source>
</evidence>
<feature type="compositionally biased region" description="Basic and acidic residues" evidence="2">
    <location>
        <begin position="564"/>
        <end position="653"/>
    </location>
</feature>
<feature type="domain" description="Cupin type-1" evidence="4">
    <location>
        <begin position="39"/>
        <end position="197"/>
    </location>
</feature>
<feature type="region of interest" description="Disordered" evidence="2">
    <location>
        <begin position="429"/>
        <end position="457"/>
    </location>
</feature>
<dbReference type="InterPro" id="IPR011051">
    <property type="entry name" value="RmlC_Cupin_sf"/>
</dbReference>
<dbReference type="SUPFAM" id="SSF51182">
    <property type="entry name" value="RmlC-like cupins"/>
    <property type="match status" value="1"/>
</dbReference>
<feature type="region of interest" description="Disordered" evidence="2">
    <location>
        <begin position="469"/>
        <end position="754"/>
    </location>
</feature>
<dbReference type="CDD" id="cd02245">
    <property type="entry name" value="cupin_7S_vicilin-like_C"/>
    <property type="match status" value="1"/>
</dbReference>
<evidence type="ECO:0000256" key="1">
    <source>
        <dbReference type="ARBA" id="ARBA00022729"/>
    </source>
</evidence>
<gene>
    <name evidence="5" type="ORF">SAY87_029069</name>
</gene>
<keyword evidence="1 3" id="KW-0732">Signal</keyword>
<sequence>MASDESSMAVRVPLLGCLCLVLLSCCTVSGESYVGSTAVSVARRDERTVVAHTEYGEISSVDVGYGRRGTYHLQFITLEPNSLFLPVLLHADMILISPFLVSGSGRLTWVDEDDTRRIDIRRGDVYRLPPGTIFHIQSDLQPQQRGEKLGIHAIFTNMEESYCESPVGEYSSVGDLLRGFDRKVLQEAFKVPAELVDEILNATRPPAIIRAGATATSLPKKQVFWEWEARILKSYLVGGESLNKNKKKTKAFNVFDADKDFENCNGWSLTVTKKDLRALKHADIGVFMVNLTKGSMMGPHWNPHATEVAIVLHGQGMIRVVCASSSSKESECKNTRLSVKKGDVFMVQRFHPMAQMSYNNESFVFMGFSTAPGRNYPQFFAGRSSVLQAVGREVLSVSFNVPNTTVEKLMETQTDSVILECTSCAEEEERLMKEERREEEEEQRRREEEERRKEAEEERRRREEEERRKEEEEERRRREEEERRKEAEEERRKEEEEERRKEEEEKRQEEEEEEEERRQGREEEEWRRRRSEEAKREEEEAKRQEAEMERRQREAAARGGGRSVIKEWEEEEKGKRGEKEGRPEEEGQPGRRRKEEEEVVECRKEVERRKRMEEEEEKRRQQREEKEWRKRRSEEEGEKGQEEEMERRQREAAARGGRPSAAREWEKEEQRKKEEEEEEVQPERRREEEEEERRRQQPEEEWSGRKSEEEWSRRRSEKAKREEKEAKIQEAEMERWQREGAGRGGGGKVKVEKF</sequence>
<feature type="compositionally biased region" description="Basic and acidic residues" evidence="2">
    <location>
        <begin position="661"/>
        <end position="674"/>
    </location>
</feature>
<evidence type="ECO:0000313" key="6">
    <source>
        <dbReference type="Proteomes" id="UP001345219"/>
    </source>
</evidence>
<comment type="caution">
    <text evidence="5">The sequence shown here is derived from an EMBL/GenBank/DDBJ whole genome shotgun (WGS) entry which is preliminary data.</text>
</comment>
<feature type="chain" id="PRO_5042899209" description="Cupin type-1 domain-containing protein" evidence="3">
    <location>
        <begin position="31"/>
        <end position="754"/>
    </location>
</feature>
<keyword evidence="6" id="KW-1185">Reference proteome</keyword>
<dbReference type="CDD" id="cd02244">
    <property type="entry name" value="cupin_7S_vicilin-like_N"/>
    <property type="match status" value="1"/>
</dbReference>
<feature type="signal peptide" evidence="3">
    <location>
        <begin position="1"/>
        <end position="30"/>
    </location>
</feature>
<accession>A0AAN7QSM5</accession>
<name>A0AAN7QSM5_9MYRT</name>
<dbReference type="PANTHER" id="PTHR31189:SF7">
    <property type="entry name" value="OS03G0197300 PROTEIN"/>
    <property type="match status" value="1"/>
</dbReference>
<organism evidence="5 6">
    <name type="scientific">Trapa incisa</name>
    <dbReference type="NCBI Taxonomy" id="236973"/>
    <lineage>
        <taxon>Eukaryota</taxon>
        <taxon>Viridiplantae</taxon>
        <taxon>Streptophyta</taxon>
        <taxon>Embryophyta</taxon>
        <taxon>Tracheophyta</taxon>
        <taxon>Spermatophyta</taxon>
        <taxon>Magnoliopsida</taxon>
        <taxon>eudicotyledons</taxon>
        <taxon>Gunneridae</taxon>
        <taxon>Pentapetalae</taxon>
        <taxon>rosids</taxon>
        <taxon>malvids</taxon>
        <taxon>Myrtales</taxon>
        <taxon>Lythraceae</taxon>
        <taxon>Trapa</taxon>
    </lineage>
</organism>
<feature type="compositionally biased region" description="Basic and acidic residues" evidence="2">
    <location>
        <begin position="516"/>
        <end position="556"/>
    </location>
</feature>
<feature type="compositionally biased region" description="Basic and acidic residues" evidence="2">
    <location>
        <begin position="469"/>
        <end position="509"/>
    </location>
</feature>
<dbReference type="InterPro" id="IPR006045">
    <property type="entry name" value="Cupin_1"/>
</dbReference>
<dbReference type="PANTHER" id="PTHR31189">
    <property type="entry name" value="OS03G0336100 PROTEIN-RELATED"/>
    <property type="match status" value="1"/>
</dbReference>
<dbReference type="Proteomes" id="UP001345219">
    <property type="component" value="Chromosome 22"/>
</dbReference>
<proteinExistence type="predicted"/>
<protein>
    <recommendedName>
        <fullName evidence="4">Cupin type-1 domain-containing protein</fullName>
    </recommendedName>
</protein>
<evidence type="ECO:0000256" key="2">
    <source>
        <dbReference type="SAM" id="MobiDB-lite"/>
    </source>
</evidence>
<feature type="compositionally biased region" description="Basic and acidic residues" evidence="2">
    <location>
        <begin position="430"/>
        <end position="457"/>
    </location>
</feature>
<dbReference type="InterPro" id="IPR050253">
    <property type="entry name" value="Seed_Storage-Functional"/>
</dbReference>
<evidence type="ECO:0000256" key="3">
    <source>
        <dbReference type="SAM" id="SignalP"/>
    </source>
</evidence>
<dbReference type="SMART" id="SM00835">
    <property type="entry name" value="Cupin_1"/>
    <property type="match status" value="2"/>
</dbReference>
<dbReference type="EMBL" id="JAXIOK010000004">
    <property type="protein sequence ID" value="KAK4774050.1"/>
    <property type="molecule type" value="Genomic_DNA"/>
</dbReference>
<reference evidence="5 6" key="1">
    <citation type="journal article" date="2023" name="Hortic Res">
        <title>Pangenome of water caltrop reveals structural variations and asymmetric subgenome divergence after allopolyploidization.</title>
        <authorList>
            <person name="Zhang X."/>
            <person name="Chen Y."/>
            <person name="Wang L."/>
            <person name="Yuan Y."/>
            <person name="Fang M."/>
            <person name="Shi L."/>
            <person name="Lu R."/>
            <person name="Comes H.P."/>
            <person name="Ma Y."/>
            <person name="Chen Y."/>
            <person name="Huang G."/>
            <person name="Zhou Y."/>
            <person name="Zheng Z."/>
            <person name="Qiu Y."/>
        </authorList>
    </citation>
    <scope>NUCLEOTIDE SEQUENCE [LARGE SCALE GENOMIC DNA]</scope>
    <source>
        <tissue evidence="5">Roots</tissue>
    </source>
</reference>
<dbReference type="AlphaFoldDB" id="A0AAN7QSM5"/>
<dbReference type="InterPro" id="IPR014710">
    <property type="entry name" value="RmlC-like_jellyroll"/>
</dbReference>
<feature type="compositionally biased region" description="Basic and acidic residues" evidence="2">
    <location>
        <begin position="681"/>
        <end position="741"/>
    </location>
</feature>
<dbReference type="Gene3D" id="2.60.120.10">
    <property type="entry name" value="Jelly Rolls"/>
    <property type="match status" value="2"/>
</dbReference>
<feature type="domain" description="Cupin type-1" evidence="4">
    <location>
        <begin position="252"/>
        <end position="407"/>
    </location>
</feature>
<dbReference type="Pfam" id="PF00190">
    <property type="entry name" value="Cupin_1"/>
    <property type="match status" value="1"/>
</dbReference>
<evidence type="ECO:0000259" key="4">
    <source>
        <dbReference type="SMART" id="SM00835"/>
    </source>
</evidence>